<dbReference type="STRING" id="272627.CCC_02646"/>
<keyword evidence="2" id="KW-1185">Reference proteome</keyword>
<organism evidence="1 2">
    <name type="scientific">Paramagnetospirillum magnetotacticum MS-1</name>
    <dbReference type="NCBI Taxonomy" id="272627"/>
    <lineage>
        <taxon>Bacteria</taxon>
        <taxon>Pseudomonadati</taxon>
        <taxon>Pseudomonadota</taxon>
        <taxon>Alphaproteobacteria</taxon>
        <taxon>Rhodospirillales</taxon>
        <taxon>Magnetospirillaceae</taxon>
        <taxon>Paramagnetospirillum</taxon>
    </lineage>
</organism>
<evidence type="ECO:0000313" key="2">
    <source>
        <dbReference type="Proteomes" id="UP000031971"/>
    </source>
</evidence>
<dbReference type="Proteomes" id="UP000031971">
    <property type="component" value="Unassembled WGS sequence"/>
</dbReference>
<dbReference type="AlphaFoldDB" id="A0A0C2UEC8"/>
<accession>A0A0C2UEC8</accession>
<comment type="caution">
    <text evidence="1">The sequence shown here is derived from an EMBL/GenBank/DDBJ whole genome shotgun (WGS) entry which is preliminary data.</text>
</comment>
<evidence type="ECO:0000313" key="1">
    <source>
        <dbReference type="EMBL" id="KIL99857.1"/>
    </source>
</evidence>
<reference evidence="1 2" key="1">
    <citation type="submission" date="2015-01" db="EMBL/GenBank/DDBJ databases">
        <title>Genome Sequence of Magnetospirillum magnetotacticum Strain MS-1.</title>
        <authorList>
            <person name="Marinov G.K."/>
            <person name="Smalley M.D."/>
            <person name="DeSalvo G."/>
        </authorList>
    </citation>
    <scope>NUCLEOTIDE SEQUENCE [LARGE SCALE GENOMIC DNA]</scope>
    <source>
        <strain evidence="1 2">MS-1</strain>
    </source>
</reference>
<proteinExistence type="predicted"/>
<sequence>MFRTVFSQGMCLAGHICAAMYRQGKPRHPEFRSYISQGGCEWGVKALGGFCFNLINKAWRLNRQDPRVSAGPILSWCLRRAGDTKNVCPSAEAAHRINSVISHDAADGYGAAFLSCDRLKDQDFGFYSIIMQGSRERLVSGTRRFRYRNINSAAQGCQEFPP</sequence>
<name>A0A0C2UEC8_PARME</name>
<protein>
    <submittedName>
        <fullName evidence="1">Uncharacterized protein</fullName>
    </submittedName>
</protein>
<dbReference type="EMBL" id="JXSL01000020">
    <property type="protein sequence ID" value="KIL99857.1"/>
    <property type="molecule type" value="Genomic_DNA"/>
</dbReference>
<gene>
    <name evidence="1" type="ORF">CCC_02646</name>
</gene>